<comment type="caution">
    <text evidence="5">The sequence shown here is derived from an EMBL/GenBank/DDBJ whole genome shotgun (WGS) entry which is preliminary data.</text>
</comment>
<dbReference type="InterPro" id="IPR018060">
    <property type="entry name" value="HTH_AraC"/>
</dbReference>
<gene>
    <name evidence="5" type="ORF">BCY89_01255</name>
</gene>
<dbReference type="PROSITE" id="PS01124">
    <property type="entry name" value="HTH_ARAC_FAMILY_2"/>
    <property type="match status" value="1"/>
</dbReference>
<keyword evidence="2" id="KW-0238">DNA-binding</keyword>
<keyword evidence="3" id="KW-0804">Transcription</keyword>
<evidence type="ECO:0000256" key="2">
    <source>
        <dbReference type="ARBA" id="ARBA00023125"/>
    </source>
</evidence>
<dbReference type="RefSeq" id="WP_120332548.1">
    <property type="nucleotide sequence ID" value="NZ_MCAQ01000001.1"/>
</dbReference>
<reference evidence="5 6" key="1">
    <citation type="submission" date="2016-07" db="EMBL/GenBank/DDBJ databases">
        <title>Genome analysis of Sphingobacterium siyangense T12B17.</title>
        <authorList>
            <person name="Xu D."/>
            <person name="Su Y."/>
            <person name="Zheng S."/>
        </authorList>
    </citation>
    <scope>NUCLEOTIDE SEQUENCE [LARGE SCALE GENOMIC DNA]</scope>
    <source>
        <strain evidence="5 6">T12B17</strain>
    </source>
</reference>
<dbReference type="PROSITE" id="PS00041">
    <property type="entry name" value="HTH_ARAC_FAMILY_1"/>
    <property type="match status" value="1"/>
</dbReference>
<dbReference type="PRINTS" id="PR00032">
    <property type="entry name" value="HTHARAC"/>
</dbReference>
<evidence type="ECO:0000256" key="3">
    <source>
        <dbReference type="ARBA" id="ARBA00023163"/>
    </source>
</evidence>
<name>A0A420GAH2_9SPHI</name>
<dbReference type="GO" id="GO:0003700">
    <property type="term" value="F:DNA-binding transcription factor activity"/>
    <property type="evidence" value="ECO:0007669"/>
    <property type="project" value="InterPro"/>
</dbReference>
<evidence type="ECO:0000313" key="5">
    <source>
        <dbReference type="EMBL" id="RKF42147.1"/>
    </source>
</evidence>
<dbReference type="AlphaFoldDB" id="A0A420GAH2"/>
<evidence type="ECO:0000259" key="4">
    <source>
        <dbReference type="PROSITE" id="PS01124"/>
    </source>
</evidence>
<dbReference type="GO" id="GO:0043565">
    <property type="term" value="F:sequence-specific DNA binding"/>
    <property type="evidence" value="ECO:0007669"/>
    <property type="project" value="InterPro"/>
</dbReference>
<keyword evidence="1" id="KW-0805">Transcription regulation</keyword>
<sequence length="328" mass="38126">MALRLYDIDSPSLLLERTYPSTCFSVDTGIYESVTHLDTTFGKGFYKEVFFDGIHIGYGHAQLFKRMRFRFESDFETVEMHFALKGNSQASGEMMPLGVNFETYQHNIIYGNSMCGQMEWGNQEFQLCEINLSPEFFKRFLPEDSKFFADFRNAIDRGKSGLLTDMHRRITHDMHEIIDDIINCQRKGIFKKIFLEAKIMELLLLQLEQFQEEDFVAVSLKKADIDKIYAVREFLLKNMDTNSTLVNLAHLVGTNEFTLKKGFKELFGTTVFGFWHDAKMEHAKKLILDEDRTIGEVSDLVGYKNQRHFSDAFKRKFGIPPSKLKNTL</sequence>
<dbReference type="Pfam" id="PF12833">
    <property type="entry name" value="HTH_18"/>
    <property type="match status" value="1"/>
</dbReference>
<proteinExistence type="predicted"/>
<dbReference type="PANTHER" id="PTHR47893">
    <property type="entry name" value="REGULATORY PROTEIN PCHR"/>
    <property type="match status" value="1"/>
</dbReference>
<dbReference type="SUPFAM" id="SSF46689">
    <property type="entry name" value="Homeodomain-like"/>
    <property type="match status" value="2"/>
</dbReference>
<dbReference type="PANTHER" id="PTHR47893:SF1">
    <property type="entry name" value="REGULATORY PROTEIN PCHR"/>
    <property type="match status" value="1"/>
</dbReference>
<protein>
    <submittedName>
        <fullName evidence="5">AraC family transcriptional regulator</fullName>
    </submittedName>
</protein>
<dbReference type="SMART" id="SM00342">
    <property type="entry name" value="HTH_ARAC"/>
    <property type="match status" value="1"/>
</dbReference>
<evidence type="ECO:0000313" key="6">
    <source>
        <dbReference type="Proteomes" id="UP000286402"/>
    </source>
</evidence>
<evidence type="ECO:0000256" key="1">
    <source>
        <dbReference type="ARBA" id="ARBA00023015"/>
    </source>
</evidence>
<feature type="domain" description="HTH araC/xylS-type" evidence="4">
    <location>
        <begin position="229"/>
        <end position="327"/>
    </location>
</feature>
<dbReference type="EMBL" id="MCAQ01000001">
    <property type="protein sequence ID" value="RKF42147.1"/>
    <property type="molecule type" value="Genomic_DNA"/>
</dbReference>
<accession>A0A420GAH2</accession>
<dbReference type="Proteomes" id="UP000286402">
    <property type="component" value="Unassembled WGS sequence"/>
</dbReference>
<dbReference type="InterPro" id="IPR020449">
    <property type="entry name" value="Tscrpt_reg_AraC-type_HTH"/>
</dbReference>
<dbReference type="InterPro" id="IPR009057">
    <property type="entry name" value="Homeodomain-like_sf"/>
</dbReference>
<organism evidence="5 6">
    <name type="scientific">Sphingobacterium siyangense</name>
    <dbReference type="NCBI Taxonomy" id="459529"/>
    <lineage>
        <taxon>Bacteria</taxon>
        <taxon>Pseudomonadati</taxon>
        <taxon>Bacteroidota</taxon>
        <taxon>Sphingobacteriia</taxon>
        <taxon>Sphingobacteriales</taxon>
        <taxon>Sphingobacteriaceae</taxon>
        <taxon>Sphingobacterium</taxon>
    </lineage>
</organism>
<keyword evidence="6" id="KW-1185">Reference proteome</keyword>
<dbReference type="Gene3D" id="1.10.10.60">
    <property type="entry name" value="Homeodomain-like"/>
    <property type="match status" value="1"/>
</dbReference>
<dbReference type="InterPro" id="IPR018062">
    <property type="entry name" value="HTH_AraC-typ_CS"/>
</dbReference>
<dbReference type="InterPro" id="IPR053142">
    <property type="entry name" value="PchR_regulatory_protein"/>
</dbReference>